<feature type="region of interest" description="Disordered" evidence="1">
    <location>
        <begin position="99"/>
        <end position="118"/>
    </location>
</feature>
<sequence>MSNIVIKHIFETEQILLSFDMQDGSLSFPSINLDIKSDIDLNSLLIKLTEFVEIKRELEIQFEDPNSLLKSDAKIKLIGETLEEIYAKFNEKIKIEEVSDAYSSTEADVSDDNGDLPF</sequence>
<reference evidence="3" key="1">
    <citation type="journal article" date="2019" name="Int. J. Syst. Evol. Microbiol.">
        <title>The Global Catalogue of Microorganisms (GCM) 10K type strain sequencing project: providing services to taxonomists for standard genome sequencing and annotation.</title>
        <authorList>
            <consortium name="The Broad Institute Genomics Platform"/>
            <consortium name="The Broad Institute Genome Sequencing Center for Infectious Disease"/>
            <person name="Wu L."/>
            <person name="Ma J."/>
        </authorList>
    </citation>
    <scope>NUCLEOTIDE SEQUENCE [LARGE SCALE GENOMIC DNA]</scope>
    <source>
        <strain evidence="3">CCM 8689</strain>
    </source>
</reference>
<organism evidence="2 3">
    <name type="scientific">Pedobacter jamesrossensis</name>
    <dbReference type="NCBI Taxonomy" id="1908238"/>
    <lineage>
        <taxon>Bacteria</taxon>
        <taxon>Pseudomonadati</taxon>
        <taxon>Bacteroidota</taxon>
        <taxon>Sphingobacteriia</taxon>
        <taxon>Sphingobacteriales</taxon>
        <taxon>Sphingobacteriaceae</taxon>
        <taxon>Pedobacter</taxon>
    </lineage>
</organism>
<comment type="caution">
    <text evidence="2">The sequence shown here is derived from an EMBL/GenBank/DDBJ whole genome shotgun (WGS) entry which is preliminary data.</text>
</comment>
<proteinExistence type="predicted"/>
<feature type="compositionally biased region" description="Acidic residues" evidence="1">
    <location>
        <begin position="108"/>
        <end position="118"/>
    </location>
</feature>
<keyword evidence="3" id="KW-1185">Reference proteome</keyword>
<evidence type="ECO:0000313" key="2">
    <source>
        <dbReference type="EMBL" id="MFC4196670.1"/>
    </source>
</evidence>
<gene>
    <name evidence="2" type="ORF">ACFOUY_08170</name>
</gene>
<dbReference type="Proteomes" id="UP001595792">
    <property type="component" value="Unassembled WGS sequence"/>
</dbReference>
<accession>A0ABV8NI74</accession>
<evidence type="ECO:0000256" key="1">
    <source>
        <dbReference type="SAM" id="MobiDB-lite"/>
    </source>
</evidence>
<evidence type="ECO:0000313" key="3">
    <source>
        <dbReference type="Proteomes" id="UP001595792"/>
    </source>
</evidence>
<dbReference type="RefSeq" id="WP_378960006.1">
    <property type="nucleotide sequence ID" value="NZ_JBHRXC010000016.1"/>
</dbReference>
<protein>
    <submittedName>
        <fullName evidence="2">Uncharacterized protein</fullName>
    </submittedName>
</protein>
<dbReference type="EMBL" id="JBHSBY010000036">
    <property type="protein sequence ID" value="MFC4196670.1"/>
    <property type="molecule type" value="Genomic_DNA"/>
</dbReference>
<name>A0ABV8NI74_9SPHI</name>